<dbReference type="EMBL" id="SRIB01000013">
    <property type="protein sequence ID" value="TFZ39378.1"/>
    <property type="molecule type" value="Genomic_DNA"/>
</dbReference>
<dbReference type="OrthoDB" id="9777703at2"/>
<dbReference type="RefSeq" id="WP_135271620.1">
    <property type="nucleotide sequence ID" value="NZ_SRIB01000013.1"/>
</dbReference>
<proteinExistence type="predicted"/>
<gene>
    <name evidence="1" type="ORF">E4100_08490</name>
</gene>
<dbReference type="Proteomes" id="UP000298381">
    <property type="component" value="Unassembled WGS sequence"/>
</dbReference>
<comment type="caution">
    <text evidence="1">The sequence shown here is derived from an EMBL/GenBank/DDBJ whole genome shotgun (WGS) entry which is preliminary data.</text>
</comment>
<dbReference type="NCBIfam" id="TIGR02221">
    <property type="entry name" value="cas_TM1812"/>
    <property type="match status" value="1"/>
</dbReference>
<dbReference type="InterPro" id="IPR013383">
    <property type="entry name" value="CRISPR-assoc_prot_DxTHG_CS"/>
</dbReference>
<name>A0A4Z0D242_9FIRM</name>
<sequence length="401" mass="46614">MKKVITFLGTGKYELMTYKLENEQGEKFEFTSKYVQSALAKMLNDVKFYVVLTEEAKKIHWIGSEGNGLKKEFDENCTSYEEVPIMDGKSEIEIWEIFNTVYDLIEEKDEIYVDITHSFRSIPLIIMSVLNYAKYTKNINIKKIYYGAFEAKTVDNHEPIFDLSLFNKLTDWSIAADKFLKTGYSEDLSSLIHQAVSQLASKNKEAQKVDKLQKKLNEFSNSLYTVRGKKISDLGLDIKNMLTDLVTINIDELKPFEKILNKVKDIFEPYSGDIVFDIYYTANLCAKFNLVQQSYTFLRENIINYVASSLHMNLFDRNNRVMIENSLNDKSDRNLNSQIENIVDYDLRVLYKNIGEFRNALAHAGFNDNSPKENKIYDNLKEFIKKFEDQVLTKYLADKGL</sequence>
<reference evidence="1 2" key="1">
    <citation type="submission" date="2019-03" db="EMBL/GenBank/DDBJ databases">
        <title>Draft genome sequence data and analysis of a Fermenting Bacterium, Soehngenia longevitae strain 1933PT, isolated from petroleum reservoir in Azerbaijan.</title>
        <authorList>
            <person name="Grouzdev D.S."/>
            <person name="Bidzhieva S.K."/>
            <person name="Sokolova D.S."/>
            <person name="Tourova T.P."/>
            <person name="Poltaraus A.B."/>
            <person name="Nazina T.N."/>
        </authorList>
    </citation>
    <scope>NUCLEOTIDE SEQUENCE [LARGE SCALE GENOMIC DNA]</scope>
    <source>
        <strain evidence="1 2">1933P</strain>
    </source>
</reference>
<protein>
    <submittedName>
        <fullName evidence="1">TIGR02221 family CRISPR-associated protein</fullName>
    </submittedName>
</protein>
<evidence type="ECO:0000313" key="1">
    <source>
        <dbReference type="EMBL" id="TFZ39378.1"/>
    </source>
</evidence>
<organism evidence="1 2">
    <name type="scientific">Soehngenia longivitae</name>
    <dbReference type="NCBI Taxonomy" id="2562294"/>
    <lineage>
        <taxon>Bacteria</taxon>
        <taxon>Bacillati</taxon>
        <taxon>Bacillota</taxon>
        <taxon>Tissierellia</taxon>
        <taxon>Tissierellales</taxon>
        <taxon>Tissierellaceae</taxon>
        <taxon>Soehngenia</taxon>
    </lineage>
</organism>
<keyword evidence="2" id="KW-1185">Reference proteome</keyword>
<dbReference type="InterPro" id="IPR011742">
    <property type="entry name" value="CRISPR-assoc_prot_TM1812"/>
</dbReference>
<dbReference type="AlphaFoldDB" id="A0A4Z0D242"/>
<dbReference type="SUPFAM" id="SSF160980">
    <property type="entry name" value="SSO1389-like"/>
    <property type="match status" value="1"/>
</dbReference>
<accession>A0A4Z0D242</accession>
<dbReference type="NCBIfam" id="TIGR02549">
    <property type="entry name" value="CRISPR_DxTHG"/>
    <property type="match status" value="1"/>
</dbReference>
<evidence type="ECO:0000313" key="2">
    <source>
        <dbReference type="Proteomes" id="UP000298381"/>
    </source>
</evidence>
<dbReference type="CDD" id="cd09732">
    <property type="entry name" value="Csx1_III-U"/>
    <property type="match status" value="1"/>
</dbReference>